<dbReference type="EC" id="3.1.1.61" evidence="2"/>
<evidence type="ECO:0000256" key="3">
    <source>
        <dbReference type="ARBA" id="ARBA00048267"/>
    </source>
</evidence>
<dbReference type="Gene3D" id="3.40.50.180">
    <property type="entry name" value="Methylesterase CheB, C-terminal domain"/>
    <property type="match status" value="1"/>
</dbReference>
<dbReference type="Pfam" id="PF01339">
    <property type="entry name" value="CheB_methylest"/>
    <property type="match status" value="1"/>
</dbReference>
<dbReference type="GO" id="GO:0000156">
    <property type="term" value="F:phosphorelay response regulator activity"/>
    <property type="evidence" value="ECO:0007669"/>
    <property type="project" value="InterPro"/>
</dbReference>
<keyword evidence="7" id="KW-0808">Transferase</keyword>
<dbReference type="Pfam" id="PF01739">
    <property type="entry name" value="CheR"/>
    <property type="match status" value="1"/>
</dbReference>
<dbReference type="GO" id="GO:0008757">
    <property type="term" value="F:S-adenosylmethionine-dependent methyltransferase activity"/>
    <property type="evidence" value="ECO:0007669"/>
    <property type="project" value="InterPro"/>
</dbReference>
<comment type="caution">
    <text evidence="7">The sequence shown here is derived from an EMBL/GenBank/DDBJ whole genome shotgun (WGS) entry which is preliminary data.</text>
</comment>
<feature type="active site" evidence="4">
    <location>
        <position position="547"/>
    </location>
</feature>
<evidence type="ECO:0000313" key="8">
    <source>
        <dbReference type="Proteomes" id="UP001165306"/>
    </source>
</evidence>
<dbReference type="InterPro" id="IPR029063">
    <property type="entry name" value="SAM-dependent_MTases_sf"/>
</dbReference>
<dbReference type="GO" id="GO:0008984">
    <property type="term" value="F:protein-glutamate methylesterase activity"/>
    <property type="evidence" value="ECO:0007669"/>
    <property type="project" value="UniProtKB-EC"/>
</dbReference>
<keyword evidence="8" id="KW-1185">Reference proteome</keyword>
<evidence type="ECO:0000259" key="6">
    <source>
        <dbReference type="PROSITE" id="PS50123"/>
    </source>
</evidence>
<evidence type="ECO:0000256" key="4">
    <source>
        <dbReference type="PROSITE-ProRule" id="PRU00050"/>
    </source>
</evidence>
<dbReference type="PANTHER" id="PTHR42872:SF6">
    <property type="entry name" value="PROTEIN-GLUTAMATE METHYLESTERASE_PROTEIN-GLUTAMINE GLUTAMINASE"/>
    <property type="match status" value="1"/>
</dbReference>
<dbReference type="Gene3D" id="3.40.50.2300">
    <property type="match status" value="1"/>
</dbReference>
<feature type="active site" evidence="4">
    <location>
        <position position="426"/>
    </location>
</feature>
<feature type="domain" description="CheB-type methylesterase" evidence="5">
    <location>
        <begin position="408"/>
        <end position="605"/>
    </location>
</feature>
<comment type="catalytic activity">
    <reaction evidence="3">
        <text>[protein]-L-glutamate 5-O-methyl ester + H2O = L-glutamyl-[protein] + methanol + H(+)</text>
        <dbReference type="Rhea" id="RHEA:23236"/>
        <dbReference type="Rhea" id="RHEA-COMP:10208"/>
        <dbReference type="Rhea" id="RHEA-COMP:10311"/>
        <dbReference type="ChEBI" id="CHEBI:15377"/>
        <dbReference type="ChEBI" id="CHEBI:15378"/>
        <dbReference type="ChEBI" id="CHEBI:17790"/>
        <dbReference type="ChEBI" id="CHEBI:29973"/>
        <dbReference type="ChEBI" id="CHEBI:82795"/>
        <dbReference type="EC" id="3.1.1.61"/>
    </reaction>
</comment>
<dbReference type="GO" id="GO:0006935">
    <property type="term" value="P:chemotaxis"/>
    <property type="evidence" value="ECO:0007669"/>
    <property type="project" value="UniProtKB-UniRule"/>
</dbReference>
<keyword evidence="4" id="KW-0145">Chemotaxis</keyword>
<dbReference type="InterPro" id="IPR000673">
    <property type="entry name" value="Sig_transdc_resp-reg_Me-estase"/>
</dbReference>
<feature type="active site" evidence="4">
    <location>
        <position position="453"/>
    </location>
</feature>
<dbReference type="Gene3D" id="3.40.50.150">
    <property type="entry name" value="Vaccinia Virus protein VP39"/>
    <property type="match status" value="1"/>
</dbReference>
<dbReference type="InterPro" id="IPR000780">
    <property type="entry name" value="CheR_MeTrfase"/>
</dbReference>
<dbReference type="InterPro" id="IPR011006">
    <property type="entry name" value="CheY-like_superfamily"/>
</dbReference>
<dbReference type="RefSeq" id="WP_284058247.1">
    <property type="nucleotide sequence ID" value="NZ_JAMSLR010000015.1"/>
</dbReference>
<dbReference type="GO" id="GO:0005737">
    <property type="term" value="C:cytoplasm"/>
    <property type="evidence" value="ECO:0007669"/>
    <property type="project" value="InterPro"/>
</dbReference>
<accession>A0AA41WHB8</accession>
<dbReference type="PRINTS" id="PR00996">
    <property type="entry name" value="CHERMTFRASE"/>
</dbReference>
<dbReference type="SUPFAM" id="SSF52172">
    <property type="entry name" value="CheY-like"/>
    <property type="match status" value="1"/>
</dbReference>
<dbReference type="SUPFAM" id="SSF52738">
    <property type="entry name" value="Methylesterase CheB, C-terminal domain"/>
    <property type="match status" value="1"/>
</dbReference>
<dbReference type="SMART" id="SM00138">
    <property type="entry name" value="MeTrc"/>
    <property type="match status" value="1"/>
</dbReference>
<dbReference type="PANTHER" id="PTHR42872">
    <property type="entry name" value="PROTEIN-GLUTAMATE METHYLESTERASE/PROTEIN-GLUTAMINE GLUTAMINASE"/>
    <property type="match status" value="1"/>
</dbReference>
<organism evidence="7 8">
    <name type="scientific">Thermalbibacter longus</name>
    <dbReference type="NCBI Taxonomy" id="2951981"/>
    <lineage>
        <taxon>Bacteria</taxon>
        <taxon>Pseudomonadati</taxon>
        <taxon>Thermomicrobiota</taxon>
        <taxon>Thermomicrobia</taxon>
        <taxon>Thermomicrobiales</taxon>
        <taxon>Thermomicrobiaceae</taxon>
        <taxon>Thermalbibacter</taxon>
    </lineage>
</organism>
<keyword evidence="7" id="KW-0489">Methyltransferase</keyword>
<proteinExistence type="predicted"/>
<evidence type="ECO:0000259" key="5">
    <source>
        <dbReference type="PROSITE" id="PS50122"/>
    </source>
</evidence>
<keyword evidence="1 4" id="KW-0378">Hydrolase</keyword>
<sequence>MPEELLRAVGERVFPRLGFSPTDLLWQRLARVVQNQARQAGFDAPEAYLRYLLRAGERELDRLAEALTINETYFFREPKHFDALRQLLPELARGGGPVRILSAGCATGEEAYSLAIAAHRALTPLGVEFEVLGVDIDRRALERAREGRYRRWSFREQGLHHAQGYVRQDGDYWLIRADIRQRVHFEQMNLVEQAPAGPFHIVFCRNTLMYLTPEHRKAVIARLVKLLPPGGALFIGSAETLDAPPPELERVTLAGAYLFRRREAAAPPATSPAHRRGEPLRVLLVSRSPATRVVLRQVLQAQTGLELAGEARSPAEVAERLRETGADIVLLDAVTDPALATAGRETWARATPALTLAGPASGLLRGTGVLVLPDDRAETLRGLGEELARRIRTVAARGSRPAPAGTGPLVSLRRPSWERLLLIGSSTGGPAVVTEILRRLPTGLGLAVLIVQHMPANFTRSFADRLDRLSGYTVREAATGDLLQADAVYVTPGQHNTTVAHGGRLKVELPAPGDIYVPNIDRAFLSVARAGLADRALAVVLTGMGDDGAEGMTRLAAAGAYTLAQDPREAVVAGMIEAALARGAVQKVLPADDIPSEIARWAGSGRRALVGQS</sequence>
<evidence type="ECO:0000256" key="2">
    <source>
        <dbReference type="ARBA" id="ARBA00039140"/>
    </source>
</evidence>
<protein>
    <recommendedName>
        <fullName evidence="2">protein-glutamate methylesterase</fullName>
        <ecNumber evidence="2">3.1.1.61</ecNumber>
    </recommendedName>
</protein>
<name>A0AA41WHB8_9BACT</name>
<dbReference type="AlphaFoldDB" id="A0AA41WHB8"/>
<dbReference type="CDD" id="cd16432">
    <property type="entry name" value="CheB_Rec"/>
    <property type="match status" value="1"/>
</dbReference>
<dbReference type="EMBL" id="JAMSLR010000015">
    <property type="protein sequence ID" value="MCM8750460.1"/>
    <property type="molecule type" value="Genomic_DNA"/>
</dbReference>
<dbReference type="InterPro" id="IPR035909">
    <property type="entry name" value="CheB_C"/>
</dbReference>
<dbReference type="SUPFAM" id="SSF53335">
    <property type="entry name" value="S-adenosyl-L-methionine-dependent methyltransferases"/>
    <property type="match status" value="1"/>
</dbReference>
<dbReference type="GO" id="GO:0032259">
    <property type="term" value="P:methylation"/>
    <property type="evidence" value="ECO:0007669"/>
    <property type="project" value="UniProtKB-KW"/>
</dbReference>
<feature type="domain" description="CheR-type methyltransferase" evidence="6">
    <location>
        <begin position="1"/>
        <end position="264"/>
    </location>
</feature>
<evidence type="ECO:0000313" key="7">
    <source>
        <dbReference type="EMBL" id="MCM8750460.1"/>
    </source>
</evidence>
<dbReference type="InterPro" id="IPR022642">
    <property type="entry name" value="CheR_C"/>
</dbReference>
<dbReference type="CDD" id="cd02440">
    <property type="entry name" value="AdoMet_MTases"/>
    <property type="match status" value="1"/>
</dbReference>
<dbReference type="PROSITE" id="PS50122">
    <property type="entry name" value="CHEB"/>
    <property type="match status" value="1"/>
</dbReference>
<evidence type="ECO:0000256" key="1">
    <source>
        <dbReference type="ARBA" id="ARBA00022801"/>
    </source>
</evidence>
<reference evidence="7" key="1">
    <citation type="submission" date="2022-06" db="EMBL/GenBank/DDBJ databases">
        <title>CFH 74404 Thermomicrobiaceae sp.</title>
        <authorList>
            <person name="Ming H."/>
            <person name="Li W.-J."/>
            <person name="Zhao Z."/>
        </authorList>
    </citation>
    <scope>NUCLEOTIDE SEQUENCE</scope>
    <source>
        <strain evidence="7">CFH 74404</strain>
    </source>
</reference>
<dbReference type="PROSITE" id="PS50123">
    <property type="entry name" value="CHER"/>
    <property type="match status" value="1"/>
</dbReference>
<dbReference type="Proteomes" id="UP001165306">
    <property type="component" value="Unassembled WGS sequence"/>
</dbReference>
<gene>
    <name evidence="7" type="ORF">NET02_15020</name>
</gene>